<comment type="caution">
    <text evidence="1">The sequence shown here is derived from an EMBL/GenBank/DDBJ whole genome shotgun (WGS) entry which is preliminary data.</text>
</comment>
<evidence type="ECO:0000313" key="2">
    <source>
        <dbReference type="Proteomes" id="UP000291404"/>
    </source>
</evidence>
<name>A0A4Q9LKD9_9MICR</name>
<dbReference type="VEuPathDB" id="MicrosporidiaDB:CWI39_3063p0010"/>
<protein>
    <submittedName>
        <fullName evidence="1">Uncharacterized protein</fullName>
    </submittedName>
</protein>
<proteinExistence type="predicted"/>
<dbReference type="Proteomes" id="UP000291404">
    <property type="component" value="Unassembled WGS sequence"/>
</dbReference>
<reference evidence="1 2" key="1">
    <citation type="submission" date="2017-12" db="EMBL/GenBank/DDBJ databases">
        <authorList>
            <person name="Pombert J.-F."/>
            <person name="Haag K.L."/>
            <person name="Ebert D."/>
        </authorList>
    </citation>
    <scope>NUCLEOTIDE SEQUENCE [LARGE SCALE GENOMIC DNA]</scope>
    <source>
        <strain evidence="1">BE-OM-2</strain>
    </source>
</reference>
<accession>A0A4Q9LKD9</accession>
<dbReference type="AlphaFoldDB" id="A0A4Q9LKD9"/>
<gene>
    <name evidence="1" type="ORF">CWI36_0110p0020</name>
</gene>
<dbReference type="EMBL" id="PITI01000110">
    <property type="protein sequence ID" value="TBU08664.1"/>
    <property type="molecule type" value="Genomic_DNA"/>
</dbReference>
<dbReference type="VEuPathDB" id="MicrosporidiaDB:CWI36_0110p0020"/>
<sequence length="323" mass="37767">MQLCYEQFRILNILNRTNKRLLNIKNYNNKVNDDAVITKRTYASATLGLFEKSKEISTRRAAILKVENNNQTHLALIQGFLNSKKNLKEAQLSKLYKEIEKRKLHSKLCNARKKRACKCYEMKLCSTIFRIEMYYREQMVCANTSINLTRIKTDVKIQNNRPDIFILDKKKNKITHIKVGIIETEKPRKYDSLPNELGLFYKFIVEIIPCMMRWDGIVKKCHKMYVKRLQIFLNVEAYMQSIVVKKKRTSLCVILEAEMHKQPTPLLKQLDNEEVSVKTENKKNIIPLILDGVTTAKEPSINANEELVLKEEIEVVGIVERTI</sequence>
<evidence type="ECO:0000313" key="1">
    <source>
        <dbReference type="EMBL" id="TBU08664.1"/>
    </source>
</evidence>
<keyword evidence="2" id="KW-1185">Reference proteome</keyword>
<organism evidence="1 2">
    <name type="scientific">Hamiltosporidium magnivora</name>
    <dbReference type="NCBI Taxonomy" id="148818"/>
    <lineage>
        <taxon>Eukaryota</taxon>
        <taxon>Fungi</taxon>
        <taxon>Fungi incertae sedis</taxon>
        <taxon>Microsporidia</taxon>
        <taxon>Dubosqiidae</taxon>
        <taxon>Hamiltosporidium</taxon>
    </lineage>
</organism>